<dbReference type="NCBIfam" id="TIGR01643">
    <property type="entry name" value="YD_repeat_2x"/>
    <property type="match status" value="1"/>
</dbReference>
<name>A0A4Y3VMH5_9ACTN</name>
<dbReference type="RefSeq" id="WP_268255085.1">
    <property type="nucleotide sequence ID" value="NZ_BJND01000046.1"/>
</dbReference>
<evidence type="ECO:0000256" key="2">
    <source>
        <dbReference type="SAM" id="MobiDB-lite"/>
    </source>
</evidence>
<feature type="region of interest" description="Disordered" evidence="2">
    <location>
        <begin position="1"/>
        <end position="31"/>
    </location>
</feature>
<dbReference type="AlphaFoldDB" id="A0A4Y3VMH5"/>
<feature type="compositionally biased region" description="Basic residues" evidence="2">
    <location>
        <begin position="1"/>
        <end position="16"/>
    </location>
</feature>
<dbReference type="Proteomes" id="UP000317881">
    <property type="component" value="Unassembled WGS sequence"/>
</dbReference>
<proteinExistence type="predicted"/>
<gene>
    <name evidence="4" type="ORF">SSP24_57020</name>
</gene>
<dbReference type="NCBIfam" id="TIGR03696">
    <property type="entry name" value="Rhs_assc_core"/>
    <property type="match status" value="1"/>
</dbReference>
<sequence length="592" mass="63729">MRTGRWVRRPPRRTRPPRCASSGDGNVTSLTTASGQDLQRTVDTQCFTNDSLQRLTEAWTTTTDCTAAPTSSTVGGPDPYWQSFAYDAIGNRTQLADHRTGATTTYTHNPAGGTVPHAPQTATISGGPDNGQTSTYTYDAAGNTKTRTIGARTQNLTWDDEGHLATLTEAGKTTSYLYDADGNRMIARDADGTQTLTLPGDNELKVTPAGVKEGIRYYTHGGETIAVRTTQGFSFLINDHQGTASAAVAMTTLALTRRRQLPFGQPRSEQSETMPGTRTFVGGTSDPTGLIHLGAREYDPTLGSFISVDPLIDIDDPLQMNAYAYANSRPVTASDPDGRMIYDDFTGQGYGNSKVMKNAYKSYGYLDSQGRTTKKYKQKLASYNKSWNSYYQSTYYKKQAAAARNKAQADARKQAAMDAERRKKDGIWASIKGWAWDHMSTDQKITAYVLKRAGKYTLQAGEYAWKHGYVSGTACLMVCANVGFQNGTVSFGISGGITFGGAKGIVPTNAGRFLGFSAGVNTATPEDQAFQLANVTAANGFLGGNAAVGRRVSGGNYYQYGYAAGMGYAVQGPITLGGSWSPSRGLSWIPYS</sequence>
<dbReference type="Pfam" id="PF25023">
    <property type="entry name" value="TEN_YD-shell"/>
    <property type="match status" value="1"/>
</dbReference>
<dbReference type="SUPFAM" id="SSF69304">
    <property type="entry name" value="Tricorn protease N-terminal domain"/>
    <property type="match status" value="1"/>
</dbReference>
<evidence type="ECO:0000313" key="4">
    <source>
        <dbReference type="EMBL" id="GEC08047.1"/>
    </source>
</evidence>
<dbReference type="EMBL" id="BJND01000046">
    <property type="protein sequence ID" value="GEC08047.1"/>
    <property type="molecule type" value="Genomic_DNA"/>
</dbReference>
<protein>
    <recommendedName>
        <fullName evidence="3">Teneurin-like YD-shell domain-containing protein</fullName>
    </recommendedName>
</protein>
<organism evidence="4 5">
    <name type="scientific">Streptomyces spinoverrucosus</name>
    <dbReference type="NCBI Taxonomy" id="284043"/>
    <lineage>
        <taxon>Bacteria</taxon>
        <taxon>Bacillati</taxon>
        <taxon>Actinomycetota</taxon>
        <taxon>Actinomycetes</taxon>
        <taxon>Kitasatosporales</taxon>
        <taxon>Streptomycetaceae</taxon>
        <taxon>Streptomyces</taxon>
    </lineage>
</organism>
<evidence type="ECO:0000259" key="3">
    <source>
        <dbReference type="Pfam" id="PF25023"/>
    </source>
</evidence>
<dbReference type="PANTHER" id="PTHR32305">
    <property type="match status" value="1"/>
</dbReference>
<dbReference type="InterPro" id="IPR006530">
    <property type="entry name" value="YD"/>
</dbReference>
<dbReference type="InterPro" id="IPR022385">
    <property type="entry name" value="Rhs_assc_core"/>
</dbReference>
<dbReference type="InterPro" id="IPR056823">
    <property type="entry name" value="TEN-like_YD-shell"/>
</dbReference>
<feature type="domain" description="Teneurin-like YD-shell" evidence="3">
    <location>
        <begin position="84"/>
        <end position="331"/>
    </location>
</feature>
<comment type="caution">
    <text evidence="4">The sequence shown here is derived from an EMBL/GenBank/DDBJ whole genome shotgun (WGS) entry which is preliminary data.</text>
</comment>
<dbReference type="PANTHER" id="PTHR32305:SF17">
    <property type="entry name" value="TRNA NUCLEASE WAPA"/>
    <property type="match status" value="1"/>
</dbReference>
<accession>A0A4Y3VMH5</accession>
<evidence type="ECO:0000313" key="5">
    <source>
        <dbReference type="Proteomes" id="UP000317881"/>
    </source>
</evidence>
<evidence type="ECO:0000256" key="1">
    <source>
        <dbReference type="ARBA" id="ARBA00022737"/>
    </source>
</evidence>
<feature type="region of interest" description="Disordered" evidence="2">
    <location>
        <begin position="264"/>
        <end position="286"/>
    </location>
</feature>
<feature type="compositionally biased region" description="Polar residues" evidence="2">
    <location>
        <begin position="267"/>
        <end position="276"/>
    </location>
</feature>
<dbReference type="Gene3D" id="2.180.10.10">
    <property type="entry name" value="RHS repeat-associated core"/>
    <property type="match status" value="1"/>
</dbReference>
<reference evidence="4 5" key="1">
    <citation type="submission" date="2019-06" db="EMBL/GenBank/DDBJ databases">
        <title>Whole genome shotgun sequence of Streptomyces spinoverrucosus NBRC 14228.</title>
        <authorList>
            <person name="Hosoyama A."/>
            <person name="Uohara A."/>
            <person name="Ohji S."/>
            <person name="Ichikawa N."/>
        </authorList>
    </citation>
    <scope>NUCLEOTIDE SEQUENCE [LARGE SCALE GENOMIC DNA]</scope>
    <source>
        <strain evidence="4 5">NBRC 14228</strain>
    </source>
</reference>
<dbReference type="InterPro" id="IPR050708">
    <property type="entry name" value="T6SS_VgrG/RHS"/>
</dbReference>
<keyword evidence="1" id="KW-0677">Repeat</keyword>
<keyword evidence="5" id="KW-1185">Reference proteome</keyword>